<evidence type="ECO:0000256" key="1">
    <source>
        <dbReference type="SAM" id="MobiDB-lite"/>
    </source>
</evidence>
<dbReference type="AlphaFoldDB" id="A0A7J7ITM4"/>
<reference evidence="2" key="1">
    <citation type="submission" date="2020-06" db="EMBL/GenBank/DDBJ databases">
        <title>Draft genome of Bugula neritina, a colonial animal packing powerful symbionts and potential medicines.</title>
        <authorList>
            <person name="Rayko M."/>
        </authorList>
    </citation>
    <scope>NUCLEOTIDE SEQUENCE [LARGE SCALE GENOMIC DNA]</scope>
    <source>
        <strain evidence="2">Kwan_BN1</strain>
    </source>
</reference>
<accession>A0A7J7ITM4</accession>
<comment type="caution">
    <text evidence="2">The sequence shown here is derived from an EMBL/GenBank/DDBJ whole genome shotgun (WGS) entry which is preliminary data.</text>
</comment>
<feature type="compositionally biased region" description="Basic and acidic residues" evidence="1">
    <location>
        <begin position="106"/>
        <end position="118"/>
    </location>
</feature>
<feature type="compositionally biased region" description="Basic and acidic residues" evidence="1">
    <location>
        <begin position="185"/>
        <end position="202"/>
    </location>
</feature>
<proteinExistence type="predicted"/>
<protein>
    <submittedName>
        <fullName evidence="2">Uncharacterized protein</fullName>
    </submittedName>
</protein>
<dbReference type="Proteomes" id="UP000593567">
    <property type="component" value="Unassembled WGS sequence"/>
</dbReference>
<evidence type="ECO:0000313" key="3">
    <source>
        <dbReference type="Proteomes" id="UP000593567"/>
    </source>
</evidence>
<dbReference type="EMBL" id="VXIV02003417">
    <property type="protein sequence ID" value="KAF6017259.1"/>
    <property type="molecule type" value="Genomic_DNA"/>
</dbReference>
<feature type="region of interest" description="Disordered" evidence="1">
    <location>
        <begin position="152"/>
        <end position="202"/>
    </location>
</feature>
<feature type="compositionally biased region" description="Basic and acidic residues" evidence="1">
    <location>
        <begin position="158"/>
        <end position="168"/>
    </location>
</feature>
<gene>
    <name evidence="2" type="ORF">EB796_024420</name>
</gene>
<sequence length="202" mass="22550">MSFKNKFKQNYDNNPDVVDEDYKTIAKLMEFQRGSVSKAKLDNKKCPPSSTAKEKTKLRRKSSAPVTGNSSDADKEGQGLTRCKSISGSDTILTEDKPRRSANRRVTTELESLTKEQGNETLTEQLVDKKPPKSLMGKTEVSLKSMWKKIAKRATRKKYGDIEKDGDKSQSSSNSSNTLAENEIDCARDETQDMSKTPDEGN</sequence>
<evidence type="ECO:0000313" key="2">
    <source>
        <dbReference type="EMBL" id="KAF6017259.1"/>
    </source>
</evidence>
<name>A0A7J7ITM4_BUGNE</name>
<keyword evidence="3" id="KW-1185">Reference proteome</keyword>
<feature type="region of interest" description="Disordered" evidence="1">
    <location>
        <begin position="34"/>
        <end position="139"/>
    </location>
</feature>
<organism evidence="2 3">
    <name type="scientific">Bugula neritina</name>
    <name type="common">Brown bryozoan</name>
    <name type="synonym">Sertularia neritina</name>
    <dbReference type="NCBI Taxonomy" id="10212"/>
    <lineage>
        <taxon>Eukaryota</taxon>
        <taxon>Metazoa</taxon>
        <taxon>Spiralia</taxon>
        <taxon>Lophotrochozoa</taxon>
        <taxon>Bryozoa</taxon>
        <taxon>Gymnolaemata</taxon>
        <taxon>Cheilostomatida</taxon>
        <taxon>Flustrina</taxon>
        <taxon>Buguloidea</taxon>
        <taxon>Bugulidae</taxon>
        <taxon>Bugula</taxon>
    </lineage>
</organism>